<keyword evidence="2" id="KW-0328">Glycosyltransferase</keyword>
<dbReference type="EMBL" id="CP088295">
    <property type="protein sequence ID" value="UUY02774.1"/>
    <property type="molecule type" value="Genomic_DNA"/>
</dbReference>
<organism evidence="2 3">
    <name type="scientific">Svornostia abyssi</name>
    <dbReference type="NCBI Taxonomy" id="2898438"/>
    <lineage>
        <taxon>Bacteria</taxon>
        <taxon>Bacillati</taxon>
        <taxon>Actinomycetota</taxon>
        <taxon>Thermoleophilia</taxon>
        <taxon>Solirubrobacterales</taxon>
        <taxon>Baekduiaceae</taxon>
        <taxon>Svornostia</taxon>
    </lineage>
</organism>
<protein>
    <submittedName>
        <fullName evidence="2">Glycosyltransferase</fullName>
        <ecNumber evidence="2">2.4.-.-</ecNumber>
    </submittedName>
</protein>
<evidence type="ECO:0000313" key="2">
    <source>
        <dbReference type="EMBL" id="UUY02774.1"/>
    </source>
</evidence>
<dbReference type="Proteomes" id="UP001058860">
    <property type="component" value="Chromosome"/>
</dbReference>
<evidence type="ECO:0000259" key="1">
    <source>
        <dbReference type="Pfam" id="PF00535"/>
    </source>
</evidence>
<sequence>MAAPRISVVVPAFNEERHIAATVARVVDAVGALDPAFEVLVVDNASTDGTVGELAPALEDPRVKLLRNERNLGKGHSVRRGMLEARGALRLHCDADCAVSLASLPAMLRDIEDADVVVGSRAVEGAQVGRRQPLRRRIAGHGFIALCRLTLREPTHDLFCGFKLWRGEAADATFARVELPGWVFDAEALAIARALGFRITERGIAWSDRSGSRLHMRKVLVPVLQELRRARATVRAIAAERRAADPLTDVPRPAGR</sequence>
<name>A0ABY5PDL2_9ACTN</name>
<dbReference type="PANTHER" id="PTHR10859">
    <property type="entry name" value="GLYCOSYL TRANSFERASE"/>
    <property type="match status" value="1"/>
</dbReference>
<keyword evidence="3" id="KW-1185">Reference proteome</keyword>
<feature type="domain" description="Glycosyltransferase 2-like" evidence="1">
    <location>
        <begin position="7"/>
        <end position="170"/>
    </location>
</feature>
<dbReference type="GO" id="GO:0016757">
    <property type="term" value="F:glycosyltransferase activity"/>
    <property type="evidence" value="ECO:0007669"/>
    <property type="project" value="UniProtKB-KW"/>
</dbReference>
<dbReference type="InterPro" id="IPR029044">
    <property type="entry name" value="Nucleotide-diphossugar_trans"/>
</dbReference>
<accession>A0ABY5PDL2</accession>
<gene>
    <name evidence="2" type="ORF">LRS13_19105</name>
</gene>
<keyword evidence="2" id="KW-0808">Transferase</keyword>
<dbReference type="Gene3D" id="3.90.550.10">
    <property type="entry name" value="Spore Coat Polysaccharide Biosynthesis Protein SpsA, Chain A"/>
    <property type="match status" value="1"/>
</dbReference>
<reference evidence="3" key="1">
    <citation type="submission" date="2021-11" db="EMBL/GenBank/DDBJ databases">
        <title>Cultivation dependent microbiological survey of springs from the worlds oldest radium mine currently devoted to the extraction of radon-saturated water.</title>
        <authorList>
            <person name="Kapinusova G."/>
            <person name="Smrhova T."/>
            <person name="Strejcek M."/>
            <person name="Suman J."/>
            <person name="Jani K."/>
            <person name="Pajer P."/>
            <person name="Uhlik O."/>
        </authorList>
    </citation>
    <scope>NUCLEOTIDE SEQUENCE [LARGE SCALE GENOMIC DNA]</scope>
    <source>
        <strain evidence="3">J379</strain>
    </source>
</reference>
<dbReference type="PANTHER" id="PTHR10859:SF91">
    <property type="entry name" value="DOLICHYL-PHOSPHATE BETA-GLUCOSYLTRANSFERASE"/>
    <property type="match status" value="1"/>
</dbReference>
<dbReference type="EC" id="2.4.-.-" evidence="2"/>
<dbReference type="InterPro" id="IPR001173">
    <property type="entry name" value="Glyco_trans_2-like"/>
</dbReference>
<dbReference type="Pfam" id="PF00535">
    <property type="entry name" value="Glycos_transf_2"/>
    <property type="match status" value="1"/>
</dbReference>
<dbReference type="SUPFAM" id="SSF53448">
    <property type="entry name" value="Nucleotide-diphospho-sugar transferases"/>
    <property type="match status" value="1"/>
</dbReference>
<evidence type="ECO:0000313" key="3">
    <source>
        <dbReference type="Proteomes" id="UP001058860"/>
    </source>
</evidence>
<proteinExistence type="predicted"/>
<dbReference type="RefSeq" id="WP_353863297.1">
    <property type="nucleotide sequence ID" value="NZ_CP088295.1"/>
</dbReference>